<dbReference type="AlphaFoldDB" id="A0A9P4Z079"/>
<evidence type="ECO:0000313" key="5">
    <source>
        <dbReference type="Proteomes" id="UP000749293"/>
    </source>
</evidence>
<keyword evidence="2" id="KW-0732">Signal</keyword>
<evidence type="ECO:0000313" key="4">
    <source>
        <dbReference type="EMBL" id="KAF4125017.1"/>
    </source>
</evidence>
<reference evidence="4" key="1">
    <citation type="submission" date="2020-03" db="EMBL/GenBank/DDBJ databases">
        <title>Site-based positive gene gene selection in Geosmithia morbida across the United States reveals a broad range of putative effectors and factors for local host and environmental adapation.</title>
        <authorList>
            <person name="Onufrak A."/>
            <person name="Murdoch R.W."/>
            <person name="Gazis R."/>
            <person name="Huff M."/>
            <person name="Staton M."/>
            <person name="Klingeman W."/>
            <person name="Hadziabdic D."/>
        </authorList>
    </citation>
    <scope>NUCLEOTIDE SEQUENCE</scope>
    <source>
        <strain evidence="4">1262</strain>
    </source>
</reference>
<proteinExistence type="predicted"/>
<dbReference type="InterPro" id="IPR024382">
    <property type="entry name" value="Vps3844_C"/>
</dbReference>
<dbReference type="GO" id="GO:0005783">
    <property type="term" value="C:endoplasmic reticulum"/>
    <property type="evidence" value="ECO:0007669"/>
    <property type="project" value="TreeGrafter"/>
</dbReference>
<feature type="domain" description="Vacuolar sorting protein Vps3844 C-terminal" evidence="3">
    <location>
        <begin position="283"/>
        <end position="383"/>
    </location>
</feature>
<dbReference type="GeneID" id="55970084"/>
<dbReference type="Pfam" id="PF12955">
    <property type="entry name" value="Vps3844_C"/>
    <property type="match status" value="1"/>
</dbReference>
<gene>
    <name evidence="4" type="ORF">GMORB2_3856</name>
</gene>
<keyword evidence="5" id="KW-1185">Reference proteome</keyword>
<keyword evidence="1" id="KW-1133">Transmembrane helix</keyword>
<name>A0A9P4Z079_9HYPO</name>
<dbReference type="Proteomes" id="UP000749293">
    <property type="component" value="Unassembled WGS sequence"/>
</dbReference>
<evidence type="ECO:0000256" key="2">
    <source>
        <dbReference type="SAM" id="SignalP"/>
    </source>
</evidence>
<dbReference type="OrthoDB" id="5583277at2759"/>
<accession>A0A9P4Z079</accession>
<feature type="chain" id="PRO_5040403431" evidence="2">
    <location>
        <begin position="21"/>
        <end position="390"/>
    </location>
</feature>
<protein>
    <submittedName>
        <fullName evidence="4">GAL4</fullName>
    </submittedName>
</protein>
<feature type="signal peptide" evidence="2">
    <location>
        <begin position="1"/>
        <end position="20"/>
    </location>
</feature>
<comment type="caution">
    <text evidence="4">The sequence shown here is derived from an EMBL/GenBank/DDBJ whole genome shotgun (WGS) entry which is preliminary data.</text>
</comment>
<sequence>MKLTLGFTAVLAGCAAAAAAAPAADVYILSNDEAAVESNLSVSPSEARLILLQRLAPAGRGASTAEIPHSADTETLVTLLNKYGGGGAEQPLFMPSQSQQQPSQLVVMLEGMTDEQIEETGHELNTKPSFTIADAPSPKANDKFVSDDIYAHAGVSSNHECSVNEITNPFEERCWSGRSTVAKYNVQKNPEILSDLTRQISNLAKLARSGEMETTLVLFPASASAKKWSEVTLHRRQSTSEQVISSSYAKAYAPDVSSSPKEEDHSVFYKSSGASTSASIPACFSSEDSCVTATGNCSGHGSCTNKYGSSSKDSCFACHCLSSINEESGSLTHWAGKTCSKEDVSVAFWLFAGFTLVMVFILTTCVGMLYSVGEEKLPGVLGAGVSKSSS</sequence>
<dbReference type="PANTHER" id="PTHR36853:SF1">
    <property type="entry name" value="DUF3844 DOMAIN-CONTAINING PROTEIN"/>
    <property type="match status" value="1"/>
</dbReference>
<dbReference type="PANTHER" id="PTHR36853">
    <property type="entry name" value="EXPRESSED PROTEIN"/>
    <property type="match status" value="1"/>
</dbReference>
<dbReference type="InterPro" id="IPR053065">
    <property type="entry name" value="Archenteron_Induction-Rel"/>
</dbReference>
<dbReference type="EMBL" id="JAANYQ010000003">
    <property type="protein sequence ID" value="KAF4125017.1"/>
    <property type="molecule type" value="Genomic_DNA"/>
</dbReference>
<evidence type="ECO:0000259" key="3">
    <source>
        <dbReference type="Pfam" id="PF12955"/>
    </source>
</evidence>
<organism evidence="4 5">
    <name type="scientific">Geosmithia morbida</name>
    <dbReference type="NCBI Taxonomy" id="1094350"/>
    <lineage>
        <taxon>Eukaryota</taxon>
        <taxon>Fungi</taxon>
        <taxon>Dikarya</taxon>
        <taxon>Ascomycota</taxon>
        <taxon>Pezizomycotina</taxon>
        <taxon>Sordariomycetes</taxon>
        <taxon>Hypocreomycetidae</taxon>
        <taxon>Hypocreales</taxon>
        <taxon>Bionectriaceae</taxon>
        <taxon>Geosmithia</taxon>
    </lineage>
</organism>
<feature type="transmembrane region" description="Helical" evidence="1">
    <location>
        <begin position="346"/>
        <end position="370"/>
    </location>
</feature>
<dbReference type="RefSeq" id="XP_035323669.1">
    <property type="nucleotide sequence ID" value="XM_035465832.1"/>
</dbReference>
<evidence type="ECO:0000256" key="1">
    <source>
        <dbReference type="SAM" id="Phobius"/>
    </source>
</evidence>
<keyword evidence="1" id="KW-0472">Membrane</keyword>
<keyword evidence="1" id="KW-0812">Transmembrane</keyword>